<name>A0A850QD76_9BURK</name>
<reference evidence="3 4" key="1">
    <citation type="submission" date="2020-06" db="EMBL/GenBank/DDBJ databases">
        <authorList>
            <person name="Qiu C."/>
            <person name="Liu Z."/>
        </authorList>
    </citation>
    <scope>NUCLEOTIDE SEQUENCE [LARGE SCALE GENOMIC DNA]</scope>
    <source>
        <strain evidence="3 4">EM 1</strain>
    </source>
</reference>
<gene>
    <name evidence="3" type="ORF">HV832_05475</name>
</gene>
<comment type="caution">
    <text evidence="3">The sequence shown here is derived from an EMBL/GenBank/DDBJ whole genome shotgun (WGS) entry which is preliminary data.</text>
</comment>
<keyword evidence="1" id="KW-0812">Transmembrane</keyword>
<dbReference type="RefSeq" id="WP_176802567.1">
    <property type="nucleotide sequence ID" value="NZ_JABXYJ010000003.1"/>
</dbReference>
<keyword evidence="4" id="KW-1185">Reference proteome</keyword>
<evidence type="ECO:0000313" key="4">
    <source>
        <dbReference type="Proteomes" id="UP000588051"/>
    </source>
</evidence>
<dbReference type="SUPFAM" id="SSF55874">
    <property type="entry name" value="ATPase domain of HSP90 chaperone/DNA topoisomerase II/histidine kinase"/>
    <property type="match status" value="1"/>
</dbReference>
<dbReference type="PANTHER" id="PTHR34220:SF9">
    <property type="entry name" value="SIGNAL TRANSDUCTION HISTIDINE KINASE INTERNAL REGION DOMAIN-CONTAINING PROTEIN"/>
    <property type="match status" value="1"/>
</dbReference>
<dbReference type="Gene3D" id="3.30.565.10">
    <property type="entry name" value="Histidine kinase-like ATPase, C-terminal domain"/>
    <property type="match status" value="1"/>
</dbReference>
<dbReference type="InterPro" id="IPR036890">
    <property type="entry name" value="HATPase_C_sf"/>
</dbReference>
<accession>A0A850QD76</accession>
<feature type="transmembrane region" description="Helical" evidence="1">
    <location>
        <begin position="54"/>
        <end position="72"/>
    </location>
</feature>
<dbReference type="Proteomes" id="UP000588051">
    <property type="component" value="Unassembled WGS sequence"/>
</dbReference>
<dbReference type="PANTHER" id="PTHR34220">
    <property type="entry name" value="SENSOR HISTIDINE KINASE YPDA"/>
    <property type="match status" value="1"/>
</dbReference>
<dbReference type="InterPro" id="IPR050640">
    <property type="entry name" value="Bact_2-comp_sensor_kinase"/>
</dbReference>
<dbReference type="Pfam" id="PF06580">
    <property type="entry name" value="His_kinase"/>
    <property type="match status" value="1"/>
</dbReference>
<evidence type="ECO:0000259" key="2">
    <source>
        <dbReference type="Pfam" id="PF06580"/>
    </source>
</evidence>
<dbReference type="EMBL" id="JABXYJ010000003">
    <property type="protein sequence ID" value="NVO77278.1"/>
    <property type="molecule type" value="Genomic_DNA"/>
</dbReference>
<feature type="transmembrane region" description="Helical" evidence="1">
    <location>
        <begin position="92"/>
        <end position="115"/>
    </location>
</feature>
<evidence type="ECO:0000313" key="3">
    <source>
        <dbReference type="EMBL" id="NVO77278.1"/>
    </source>
</evidence>
<dbReference type="GO" id="GO:0000155">
    <property type="term" value="F:phosphorelay sensor kinase activity"/>
    <property type="evidence" value="ECO:0007669"/>
    <property type="project" value="InterPro"/>
</dbReference>
<dbReference type="InterPro" id="IPR010559">
    <property type="entry name" value="Sig_transdc_His_kin_internal"/>
</dbReference>
<protein>
    <submittedName>
        <fullName evidence="3">Histidine kinase</fullName>
    </submittedName>
</protein>
<keyword evidence="1" id="KW-1133">Transmembrane helix</keyword>
<feature type="transmembrane region" description="Helical" evidence="1">
    <location>
        <begin position="127"/>
        <end position="147"/>
    </location>
</feature>
<dbReference type="GO" id="GO:0016020">
    <property type="term" value="C:membrane"/>
    <property type="evidence" value="ECO:0007669"/>
    <property type="project" value="InterPro"/>
</dbReference>
<keyword evidence="3" id="KW-0808">Transferase</keyword>
<organism evidence="3 4">
    <name type="scientific">Undibacterium oligocarboniphilum</name>
    <dbReference type="NCBI Taxonomy" id="666702"/>
    <lineage>
        <taxon>Bacteria</taxon>
        <taxon>Pseudomonadati</taxon>
        <taxon>Pseudomonadota</taxon>
        <taxon>Betaproteobacteria</taxon>
        <taxon>Burkholderiales</taxon>
        <taxon>Oxalobacteraceae</taxon>
        <taxon>Undibacterium</taxon>
    </lineage>
</organism>
<evidence type="ECO:0000256" key="1">
    <source>
        <dbReference type="SAM" id="Phobius"/>
    </source>
</evidence>
<sequence>MYGNTPFFQHLQAFYLRHTNSAWRTILGEMPRLLLINQLCAIVITLLVRTDGSVFENVVFSNLIGFCCYALIRTSRYLIWRDKEPGTLPFYLMCIVVSPFGFIAGVAISATIFSYPLKQIFSLRENYVITFVSMTCIISTIVAWLFWNRAKINALHAQAEAEKTRYALIERQAMQTQLQLLQAQIEPHMLFNTLANLQGLIAIDATRAQHMLTQLIVYLRATLCTSRAETTTLGQEFTLIRAYLDLLAIRMGSRLSYTLDLPSDLTTFPLPPMLLQPLVENAIRHGLEPKIEGGHILVQASKTAGFLNLKIADTGLGLPFGYDEQPAPSADGHHVGNANIRERLQAIFGASASLALTPNHPQGVIAELTIPYSGYPDPSFH</sequence>
<keyword evidence="3" id="KW-0418">Kinase</keyword>
<keyword evidence="1" id="KW-0472">Membrane</keyword>
<feature type="domain" description="Signal transduction histidine kinase internal region" evidence="2">
    <location>
        <begin position="177"/>
        <end position="255"/>
    </location>
</feature>
<proteinExistence type="predicted"/>
<dbReference type="AlphaFoldDB" id="A0A850QD76"/>